<dbReference type="RefSeq" id="WP_042221051.1">
    <property type="nucleotide sequence ID" value="NZ_CP007155.1"/>
</dbReference>
<dbReference type="PANTHER" id="PTHR35807:SF1">
    <property type="entry name" value="TRANSCRIPTIONAL REGULATOR REDD"/>
    <property type="match status" value="1"/>
</dbReference>
<evidence type="ECO:0000259" key="7">
    <source>
        <dbReference type="PROSITE" id="PS51755"/>
    </source>
</evidence>
<evidence type="ECO:0000256" key="1">
    <source>
        <dbReference type="ARBA" id="ARBA00005820"/>
    </source>
</evidence>
<keyword evidence="3 5" id="KW-0238">DNA-binding</keyword>
<dbReference type="Gene3D" id="1.25.40.10">
    <property type="entry name" value="Tetratricopeptide repeat domain"/>
    <property type="match status" value="1"/>
</dbReference>
<dbReference type="InterPro" id="IPR036388">
    <property type="entry name" value="WH-like_DNA-bd_sf"/>
</dbReference>
<dbReference type="InterPro" id="IPR005158">
    <property type="entry name" value="BTAD"/>
</dbReference>
<protein>
    <recommendedName>
        <fullName evidence="10">Transcriptional regulator</fullName>
    </recommendedName>
</protein>
<dbReference type="HOGENOM" id="CLU_004665_0_1_11"/>
<reference evidence="8 9" key="1">
    <citation type="journal article" date="2014" name="BMC Genomics">
        <title>Complete genome sequence of producer of the glycopeptide antibiotic Aculeximycin Kutzneria albida DSM 43870T, a representative of minor genus of Pseudonocardiaceae.</title>
        <authorList>
            <person name="Rebets Y."/>
            <person name="Tokovenko B."/>
            <person name="Lushchyk I."/>
            <person name="Ruckert C."/>
            <person name="Zaburannyi N."/>
            <person name="Bechthold A."/>
            <person name="Kalinowski J."/>
            <person name="Luzhetskyy A."/>
        </authorList>
    </citation>
    <scope>NUCLEOTIDE SEQUENCE [LARGE SCALE GENOMIC DNA]</scope>
    <source>
        <strain evidence="8">DSM 43870</strain>
    </source>
</reference>
<dbReference type="InterPro" id="IPR001867">
    <property type="entry name" value="OmpR/PhoB-type_DNA-bd"/>
</dbReference>
<dbReference type="CDD" id="cd06170">
    <property type="entry name" value="LuxR_C_like"/>
    <property type="match status" value="1"/>
</dbReference>
<comment type="similarity">
    <text evidence="1">Belongs to the AfsR/DnrI/RedD regulatory family.</text>
</comment>
<proteinExistence type="inferred from homology"/>
<feature type="DNA-binding region" description="OmpR/PhoB-type" evidence="5">
    <location>
        <begin position="81"/>
        <end position="182"/>
    </location>
</feature>
<gene>
    <name evidence="8" type="ORF">KALB_6770</name>
</gene>
<dbReference type="InterPro" id="IPR000792">
    <property type="entry name" value="Tscrpt_reg_LuxR_C"/>
</dbReference>
<dbReference type="AlphaFoldDB" id="W5WG27"/>
<dbReference type="KEGG" id="kal:KALB_6770"/>
<dbReference type="Pfam" id="PF00486">
    <property type="entry name" value="Trans_reg_C"/>
    <property type="match status" value="1"/>
</dbReference>
<dbReference type="GO" id="GO:0000160">
    <property type="term" value="P:phosphorelay signal transduction system"/>
    <property type="evidence" value="ECO:0007669"/>
    <property type="project" value="InterPro"/>
</dbReference>
<dbReference type="PROSITE" id="PS50043">
    <property type="entry name" value="HTH_LUXR_2"/>
    <property type="match status" value="1"/>
</dbReference>
<dbReference type="Pfam" id="PF03704">
    <property type="entry name" value="BTAD"/>
    <property type="match status" value="1"/>
</dbReference>
<dbReference type="STRING" id="1449976.KALB_6770"/>
<dbReference type="Pfam" id="PF00196">
    <property type="entry name" value="GerE"/>
    <property type="match status" value="1"/>
</dbReference>
<dbReference type="GO" id="GO:0003677">
    <property type="term" value="F:DNA binding"/>
    <property type="evidence" value="ECO:0007669"/>
    <property type="project" value="UniProtKB-UniRule"/>
</dbReference>
<dbReference type="SUPFAM" id="SSF48452">
    <property type="entry name" value="TPR-like"/>
    <property type="match status" value="1"/>
</dbReference>
<keyword evidence="4" id="KW-0804">Transcription</keyword>
<keyword evidence="9" id="KW-1185">Reference proteome</keyword>
<evidence type="ECO:0000256" key="2">
    <source>
        <dbReference type="ARBA" id="ARBA00023015"/>
    </source>
</evidence>
<keyword evidence="2" id="KW-0805">Transcription regulation</keyword>
<evidence type="ECO:0000313" key="9">
    <source>
        <dbReference type="Proteomes" id="UP000019225"/>
    </source>
</evidence>
<dbReference type="CDD" id="cd15831">
    <property type="entry name" value="BTAD"/>
    <property type="match status" value="1"/>
</dbReference>
<dbReference type="EMBL" id="CP007155">
    <property type="protein sequence ID" value="AHI00129.1"/>
    <property type="molecule type" value="Genomic_DNA"/>
</dbReference>
<evidence type="ECO:0000313" key="8">
    <source>
        <dbReference type="EMBL" id="AHI00129.1"/>
    </source>
</evidence>
<dbReference type="InterPro" id="IPR011990">
    <property type="entry name" value="TPR-like_helical_dom_sf"/>
</dbReference>
<dbReference type="Proteomes" id="UP000019225">
    <property type="component" value="Chromosome"/>
</dbReference>
<sequence length="333" mass="36347">MALTTIKDKPRALAPRDHEVLRALGRGLTNTEIAAALAMPTTTVARHVGRILSTLGLRDRAAAIVYAFDHGIVTPGRPLKAAVREPAPRLRISVLGPLRAWRGRQPLDLGPVRQQALFAALVLRPDVTVSQRELLDGVWGPEPPAGNVVPVYVYRLRKCLHPGGHRPDPVISRDKWGYRLPSGGMSVDSARMEEIAAEAGAAERAGDLVEAVRGCTRALGLFQGEPLAGLSGPFAEVERLRLTERRMALAQQKAQGQLRLGRHSQAIDELLSLTSEHPHCEPVAALLMRALHGSGRRADALAVFTRTRRRLIDDLDVEPGETLLRAQRAVLRR</sequence>
<dbReference type="SUPFAM" id="SSF46894">
    <property type="entry name" value="C-terminal effector domain of the bipartite response regulators"/>
    <property type="match status" value="2"/>
</dbReference>
<name>W5WG27_9PSEU</name>
<dbReference type="eggNOG" id="COG3629">
    <property type="taxonomic scope" value="Bacteria"/>
</dbReference>
<evidence type="ECO:0008006" key="10">
    <source>
        <dbReference type="Google" id="ProtNLM"/>
    </source>
</evidence>
<dbReference type="InterPro" id="IPR016032">
    <property type="entry name" value="Sig_transdc_resp-reg_C-effctor"/>
</dbReference>
<dbReference type="PANTHER" id="PTHR35807">
    <property type="entry name" value="TRANSCRIPTIONAL REGULATOR REDD-RELATED"/>
    <property type="match status" value="1"/>
</dbReference>
<dbReference type="SMART" id="SM00862">
    <property type="entry name" value="Trans_reg_C"/>
    <property type="match status" value="1"/>
</dbReference>
<dbReference type="InterPro" id="IPR051677">
    <property type="entry name" value="AfsR-DnrI-RedD_regulator"/>
</dbReference>
<evidence type="ECO:0000256" key="4">
    <source>
        <dbReference type="ARBA" id="ARBA00023163"/>
    </source>
</evidence>
<organism evidence="8 9">
    <name type="scientific">Kutzneria albida DSM 43870</name>
    <dbReference type="NCBI Taxonomy" id="1449976"/>
    <lineage>
        <taxon>Bacteria</taxon>
        <taxon>Bacillati</taxon>
        <taxon>Actinomycetota</taxon>
        <taxon>Actinomycetes</taxon>
        <taxon>Pseudonocardiales</taxon>
        <taxon>Pseudonocardiaceae</taxon>
        <taxon>Kutzneria</taxon>
    </lineage>
</organism>
<evidence type="ECO:0000256" key="5">
    <source>
        <dbReference type="PROSITE-ProRule" id="PRU01091"/>
    </source>
</evidence>
<dbReference type="eggNOG" id="COG2197">
    <property type="taxonomic scope" value="Bacteria"/>
</dbReference>
<accession>W5WG27</accession>
<evidence type="ECO:0000259" key="6">
    <source>
        <dbReference type="PROSITE" id="PS50043"/>
    </source>
</evidence>
<dbReference type="PROSITE" id="PS51755">
    <property type="entry name" value="OMPR_PHOB"/>
    <property type="match status" value="1"/>
</dbReference>
<dbReference type="PATRIC" id="fig|1449976.3.peg.6800"/>
<feature type="domain" description="OmpR/PhoB-type" evidence="7">
    <location>
        <begin position="81"/>
        <end position="182"/>
    </location>
</feature>
<feature type="domain" description="HTH luxR-type" evidence="6">
    <location>
        <begin position="6"/>
        <end position="71"/>
    </location>
</feature>
<dbReference type="SMART" id="SM00421">
    <property type="entry name" value="HTH_LUXR"/>
    <property type="match status" value="1"/>
</dbReference>
<dbReference type="SMART" id="SM01043">
    <property type="entry name" value="BTAD"/>
    <property type="match status" value="1"/>
</dbReference>
<evidence type="ECO:0000256" key="3">
    <source>
        <dbReference type="ARBA" id="ARBA00023125"/>
    </source>
</evidence>
<dbReference type="PRINTS" id="PR00038">
    <property type="entry name" value="HTHLUXR"/>
</dbReference>
<dbReference type="GO" id="GO:0006355">
    <property type="term" value="P:regulation of DNA-templated transcription"/>
    <property type="evidence" value="ECO:0007669"/>
    <property type="project" value="InterPro"/>
</dbReference>
<dbReference type="Gene3D" id="1.10.10.10">
    <property type="entry name" value="Winged helix-like DNA-binding domain superfamily/Winged helix DNA-binding domain"/>
    <property type="match status" value="2"/>
</dbReference>